<feature type="region of interest" description="Disordered" evidence="6">
    <location>
        <begin position="49"/>
        <end position="69"/>
    </location>
</feature>
<evidence type="ECO:0000256" key="5">
    <source>
        <dbReference type="SAM" id="Coils"/>
    </source>
</evidence>
<reference evidence="8 9" key="1">
    <citation type="journal article" date="2021" name="Elife">
        <title>Chloroplast acquisition without the gene transfer in kleptoplastic sea slugs, Plakobranchus ocellatus.</title>
        <authorList>
            <person name="Maeda T."/>
            <person name="Takahashi S."/>
            <person name="Yoshida T."/>
            <person name="Shimamura S."/>
            <person name="Takaki Y."/>
            <person name="Nagai Y."/>
            <person name="Toyoda A."/>
            <person name="Suzuki Y."/>
            <person name="Arimoto A."/>
            <person name="Ishii H."/>
            <person name="Satoh N."/>
            <person name="Nishiyama T."/>
            <person name="Hasebe M."/>
            <person name="Maruyama T."/>
            <person name="Minagawa J."/>
            <person name="Obokata J."/>
            <person name="Shigenobu S."/>
        </authorList>
    </citation>
    <scope>NUCLEOTIDE SEQUENCE [LARGE SCALE GENOMIC DNA]</scope>
</reference>
<dbReference type="Gene3D" id="1.20.5.170">
    <property type="match status" value="1"/>
</dbReference>
<keyword evidence="9" id="KW-1185">Reference proteome</keyword>
<comment type="subcellular location">
    <subcellularLocation>
        <location evidence="1">Nucleus</location>
    </subcellularLocation>
</comment>
<dbReference type="EMBL" id="BLXT01006082">
    <property type="protein sequence ID" value="GFO28721.1"/>
    <property type="molecule type" value="Genomic_DNA"/>
</dbReference>
<feature type="region of interest" description="Disordered" evidence="6">
    <location>
        <begin position="1"/>
        <end position="34"/>
    </location>
</feature>
<feature type="coiled-coil region" evidence="5">
    <location>
        <begin position="212"/>
        <end position="253"/>
    </location>
</feature>
<evidence type="ECO:0000256" key="6">
    <source>
        <dbReference type="SAM" id="MobiDB-lite"/>
    </source>
</evidence>
<evidence type="ECO:0000259" key="7">
    <source>
        <dbReference type="Pfam" id="PF00038"/>
    </source>
</evidence>
<dbReference type="PANTHER" id="PTHR45721">
    <property type="entry name" value="LAMIN DM0-RELATED"/>
    <property type="match status" value="1"/>
</dbReference>
<feature type="compositionally biased region" description="Basic and acidic residues" evidence="6">
    <location>
        <begin position="454"/>
        <end position="476"/>
    </location>
</feature>
<protein>
    <submittedName>
        <fullName evidence="8">Lamin a</fullName>
    </submittedName>
</protein>
<comment type="caution">
    <text evidence="8">The sequence shown here is derived from an EMBL/GenBank/DDBJ whole genome shotgun (WGS) entry which is preliminary data.</text>
</comment>
<dbReference type="GO" id="GO:0005634">
    <property type="term" value="C:nucleus"/>
    <property type="evidence" value="ECO:0007669"/>
    <property type="project" value="UniProtKB-SubCell"/>
</dbReference>
<evidence type="ECO:0000313" key="8">
    <source>
        <dbReference type="EMBL" id="GFO28721.1"/>
    </source>
</evidence>
<keyword evidence="4" id="KW-0539">Nucleus</keyword>
<keyword evidence="3 5" id="KW-0175">Coiled coil</keyword>
<feature type="compositionally biased region" description="Polar residues" evidence="6">
    <location>
        <begin position="1"/>
        <end position="17"/>
    </location>
</feature>
<feature type="coiled-coil region" evidence="5">
    <location>
        <begin position="328"/>
        <end position="436"/>
    </location>
</feature>
<gene>
    <name evidence="8" type="ORF">PoB_005522600</name>
</gene>
<feature type="coiled-coil region" evidence="5">
    <location>
        <begin position="79"/>
        <end position="113"/>
    </location>
</feature>
<feature type="domain" description="IF rod" evidence="7">
    <location>
        <begin position="75"/>
        <end position="432"/>
    </location>
</feature>
<evidence type="ECO:0000256" key="3">
    <source>
        <dbReference type="ARBA" id="ARBA00023054"/>
    </source>
</evidence>
<dbReference type="Proteomes" id="UP000735302">
    <property type="component" value="Unassembled WGS sequence"/>
</dbReference>
<dbReference type="AlphaFoldDB" id="A0AAV4C022"/>
<dbReference type="PANTHER" id="PTHR45721:SF11">
    <property type="entry name" value="LAMIN DM0-RELATED"/>
    <property type="match status" value="1"/>
</dbReference>
<evidence type="ECO:0000256" key="1">
    <source>
        <dbReference type="ARBA" id="ARBA00004123"/>
    </source>
</evidence>
<dbReference type="GO" id="GO:0005882">
    <property type="term" value="C:intermediate filament"/>
    <property type="evidence" value="ECO:0007669"/>
    <property type="project" value="UniProtKB-KW"/>
</dbReference>
<proteinExistence type="predicted"/>
<dbReference type="InterPro" id="IPR039008">
    <property type="entry name" value="IF_rod_dom"/>
</dbReference>
<dbReference type="SUPFAM" id="SSF74853">
    <property type="entry name" value="Lamin A/C globular tail domain"/>
    <property type="match status" value="1"/>
</dbReference>
<dbReference type="InterPro" id="IPR036415">
    <property type="entry name" value="Lamin_tail_dom_sf"/>
</dbReference>
<organism evidence="8 9">
    <name type="scientific">Plakobranchus ocellatus</name>
    <dbReference type="NCBI Taxonomy" id="259542"/>
    <lineage>
        <taxon>Eukaryota</taxon>
        <taxon>Metazoa</taxon>
        <taxon>Spiralia</taxon>
        <taxon>Lophotrochozoa</taxon>
        <taxon>Mollusca</taxon>
        <taxon>Gastropoda</taxon>
        <taxon>Heterobranchia</taxon>
        <taxon>Euthyneura</taxon>
        <taxon>Panpulmonata</taxon>
        <taxon>Sacoglossa</taxon>
        <taxon>Placobranchoidea</taxon>
        <taxon>Plakobranchidae</taxon>
        <taxon>Plakobranchus</taxon>
    </lineage>
</organism>
<dbReference type="Pfam" id="PF00038">
    <property type="entry name" value="Filament"/>
    <property type="match status" value="1"/>
</dbReference>
<evidence type="ECO:0000313" key="9">
    <source>
        <dbReference type="Proteomes" id="UP000735302"/>
    </source>
</evidence>
<keyword evidence="2" id="KW-0403">Intermediate filament</keyword>
<feature type="region of interest" description="Disordered" evidence="6">
    <location>
        <begin position="454"/>
        <end position="480"/>
    </location>
</feature>
<evidence type="ECO:0000256" key="4">
    <source>
        <dbReference type="ARBA" id="ARBA00023242"/>
    </source>
</evidence>
<accession>A0AAV4C022</accession>
<sequence>MPDANTLDNTEDAQTANLPEFSPGGPPEVTSSNPPMELECFVAISRGPTPIPFRSSTPQIPGRSPSPARMCRQKEHTELQVLNERLSTHADNVRRLQAENARLRLQVEAMDDVLQRESRNMKQLHSAEVKSLQDIIDTCNEVSRPTTQQSLMVKSLQDTIDSCNEEKSALSTLYEEEKLERERLGAELCDKDAEIVSLCEQLDALKAVPEDYRKLKIDFEATEAALAESRQDVDRLSAELLKEKRSNMRLEQEAHSNKEIFLQEVEQATVRFSEHIQQADQRLEEGYEQMISAALASVRQQHIRDLEGLRAELTSTYQSKITEWKSACEIAQADLLAARREVKATRREQEQVKDMVTHLKSEKAALEVQVRETQARLAEVRDLSDRDRCQMQREAALLTQELGELREELEEMGGVNSRLEAEINAYRLIVEDLEGRQLKSPLFKVAVPKLAEEKSVAAAKQDNRGRQPKRAKESRGITKHKRRNEKNMLDVFKSNECFRTNEFSQGVDILDMDLSGRYITLVNTTDHPTDLCLWTVQQTDGQQRVGSCMFTVGTCVC</sequence>
<name>A0AAV4C022_9GAST</name>
<dbReference type="Gene3D" id="2.60.40.1260">
    <property type="entry name" value="Lamin Tail domain"/>
    <property type="match status" value="1"/>
</dbReference>
<evidence type="ECO:0000256" key="2">
    <source>
        <dbReference type="ARBA" id="ARBA00022754"/>
    </source>
</evidence>